<organism evidence="1 2">
    <name type="scientific">Luteipulveratus flavus</name>
    <dbReference type="NCBI Taxonomy" id="3031728"/>
    <lineage>
        <taxon>Bacteria</taxon>
        <taxon>Bacillati</taxon>
        <taxon>Actinomycetota</taxon>
        <taxon>Actinomycetes</taxon>
        <taxon>Micrococcales</taxon>
        <taxon>Dermacoccaceae</taxon>
        <taxon>Luteipulveratus</taxon>
    </lineage>
</organism>
<name>A0ABT6C202_9MICO</name>
<dbReference type="InterPro" id="IPR043777">
    <property type="entry name" value="DUF5719"/>
</dbReference>
<dbReference type="Gene3D" id="2.60.290.11">
    <property type="entry name" value="TM1070-like"/>
    <property type="match status" value="1"/>
</dbReference>
<dbReference type="RefSeq" id="WP_277190728.1">
    <property type="nucleotide sequence ID" value="NZ_JAROAV010000006.1"/>
</dbReference>
<proteinExistence type="predicted"/>
<dbReference type="Pfam" id="PF18986">
    <property type="entry name" value="DUF5719"/>
    <property type="match status" value="1"/>
</dbReference>
<evidence type="ECO:0000313" key="1">
    <source>
        <dbReference type="EMBL" id="MDF8262923.1"/>
    </source>
</evidence>
<dbReference type="EMBL" id="JAROAV010000006">
    <property type="protein sequence ID" value="MDF8262923.1"/>
    <property type="molecule type" value="Genomic_DNA"/>
</dbReference>
<comment type="caution">
    <text evidence="1">The sequence shown here is derived from an EMBL/GenBank/DDBJ whole genome shotgun (WGS) entry which is preliminary data.</text>
</comment>
<reference evidence="1 2" key="1">
    <citation type="submission" date="2023-03" db="EMBL/GenBank/DDBJ databases">
        <title>YIM 133296 draft genome.</title>
        <authorList>
            <person name="Xiong L."/>
        </authorList>
    </citation>
    <scope>NUCLEOTIDE SEQUENCE [LARGE SCALE GENOMIC DNA]</scope>
    <source>
        <strain evidence="1 2">YIM 133296</strain>
    </source>
</reference>
<keyword evidence="2" id="KW-1185">Reference proteome</keyword>
<dbReference type="InterPro" id="IPR036698">
    <property type="entry name" value="TM1070-like_sf"/>
</dbReference>
<protein>
    <submittedName>
        <fullName evidence="1">DUF5719 family protein</fullName>
    </submittedName>
</protein>
<accession>A0ABT6C202</accession>
<evidence type="ECO:0000313" key="2">
    <source>
        <dbReference type="Proteomes" id="UP001528912"/>
    </source>
</evidence>
<sequence length="483" mass="48026">MRGVGIVRTAVVVVAGAAMVWGAGRSDARLDLSRPDDTRVAAPSDMRSLTRSEVVCPGPDRPGSPGTGAAAQDVQLITASLPEEMLPDHPIGAGGAITARTLPGSGALLAVDRRGDVATGTVSGPSGVDVVGSGALAPGLTALQVDDDRAPATHGLAMTTCTRTASTSYLIAGGPEPGRLERVVLTNPSPNPVVARVSVLGTTHTQDVTVAGRSRAVTLLGAVDDTAQAPVVKVTSASGTLAVALSDLFQDGTRPVGSEVTGPARPPAQSSLIPAVLTGASPLSVRVGVPGAEDAVVRVQVVGPSEDPVPDAVRTVAAGSSGTITLPDLPAQRYALRITSDVPVVAAAESVSGRGTGGATDIAWMPTSEPITAVGGTPVPRVPGASAALVLSAEDDAEQVVTVGLTDTSGTTTPQRVRIPAGGVANVPTGSATAVWVRTTARPVHAALVVSGSERGLPMLSAVPVSPVAVAATVMDSREGLPQ</sequence>
<dbReference type="Proteomes" id="UP001528912">
    <property type="component" value="Unassembled WGS sequence"/>
</dbReference>
<gene>
    <name evidence="1" type="ORF">P4R38_01535</name>
</gene>